<accession>A0A0E9TWJ9</accession>
<sequence>MDILAISQLYSEKSKKNHSTKKNKIIPIFFHCKVT</sequence>
<name>A0A0E9TWJ9_ANGAN</name>
<reference evidence="1" key="2">
    <citation type="journal article" date="2015" name="Fish Shellfish Immunol.">
        <title>Early steps in the European eel (Anguilla anguilla)-Vibrio vulnificus interaction in the gills: Role of the RtxA13 toxin.</title>
        <authorList>
            <person name="Callol A."/>
            <person name="Pajuelo D."/>
            <person name="Ebbesson L."/>
            <person name="Teles M."/>
            <person name="MacKenzie S."/>
            <person name="Amaro C."/>
        </authorList>
    </citation>
    <scope>NUCLEOTIDE SEQUENCE</scope>
</reference>
<reference evidence="1" key="1">
    <citation type="submission" date="2014-11" db="EMBL/GenBank/DDBJ databases">
        <authorList>
            <person name="Amaro Gonzalez C."/>
        </authorList>
    </citation>
    <scope>NUCLEOTIDE SEQUENCE</scope>
</reference>
<protein>
    <submittedName>
        <fullName evidence="1">Uncharacterized protein</fullName>
    </submittedName>
</protein>
<evidence type="ECO:0000313" key="1">
    <source>
        <dbReference type="EMBL" id="JAH57832.1"/>
    </source>
</evidence>
<proteinExistence type="predicted"/>
<dbReference type="AlphaFoldDB" id="A0A0E9TWJ9"/>
<dbReference type="EMBL" id="GBXM01050745">
    <property type="protein sequence ID" value="JAH57832.1"/>
    <property type="molecule type" value="Transcribed_RNA"/>
</dbReference>
<organism evidence="1">
    <name type="scientific">Anguilla anguilla</name>
    <name type="common">European freshwater eel</name>
    <name type="synonym">Muraena anguilla</name>
    <dbReference type="NCBI Taxonomy" id="7936"/>
    <lineage>
        <taxon>Eukaryota</taxon>
        <taxon>Metazoa</taxon>
        <taxon>Chordata</taxon>
        <taxon>Craniata</taxon>
        <taxon>Vertebrata</taxon>
        <taxon>Euteleostomi</taxon>
        <taxon>Actinopterygii</taxon>
        <taxon>Neopterygii</taxon>
        <taxon>Teleostei</taxon>
        <taxon>Anguilliformes</taxon>
        <taxon>Anguillidae</taxon>
        <taxon>Anguilla</taxon>
    </lineage>
</organism>